<dbReference type="EMBL" id="CM047903">
    <property type="protein sequence ID" value="KAJ0094025.1"/>
    <property type="molecule type" value="Genomic_DNA"/>
</dbReference>
<gene>
    <name evidence="1" type="ORF">Patl1_26333</name>
</gene>
<dbReference type="Proteomes" id="UP001164250">
    <property type="component" value="Chromosome 7"/>
</dbReference>
<evidence type="ECO:0000313" key="1">
    <source>
        <dbReference type="EMBL" id="KAJ0094025.1"/>
    </source>
</evidence>
<proteinExistence type="predicted"/>
<name>A0ACC1B542_9ROSI</name>
<reference evidence="2" key="1">
    <citation type="journal article" date="2023" name="G3 (Bethesda)">
        <title>Genome assembly and association tests identify interacting loci associated with vigor, precocity, and sex in interspecific pistachio rootstocks.</title>
        <authorList>
            <person name="Palmer W."/>
            <person name="Jacygrad E."/>
            <person name="Sagayaradj S."/>
            <person name="Cavanaugh K."/>
            <person name="Han R."/>
            <person name="Bertier L."/>
            <person name="Beede B."/>
            <person name="Kafkas S."/>
            <person name="Golino D."/>
            <person name="Preece J."/>
            <person name="Michelmore R."/>
        </authorList>
    </citation>
    <scope>NUCLEOTIDE SEQUENCE [LARGE SCALE GENOMIC DNA]</scope>
</reference>
<organism evidence="1 2">
    <name type="scientific">Pistacia atlantica</name>
    <dbReference type="NCBI Taxonomy" id="434234"/>
    <lineage>
        <taxon>Eukaryota</taxon>
        <taxon>Viridiplantae</taxon>
        <taxon>Streptophyta</taxon>
        <taxon>Embryophyta</taxon>
        <taxon>Tracheophyta</taxon>
        <taxon>Spermatophyta</taxon>
        <taxon>Magnoliopsida</taxon>
        <taxon>eudicotyledons</taxon>
        <taxon>Gunneridae</taxon>
        <taxon>Pentapetalae</taxon>
        <taxon>rosids</taxon>
        <taxon>malvids</taxon>
        <taxon>Sapindales</taxon>
        <taxon>Anacardiaceae</taxon>
        <taxon>Pistacia</taxon>
    </lineage>
</organism>
<comment type="caution">
    <text evidence="1">The sequence shown here is derived from an EMBL/GenBank/DDBJ whole genome shotgun (WGS) entry which is preliminary data.</text>
</comment>
<accession>A0ACC1B542</accession>
<keyword evidence="2" id="KW-1185">Reference proteome</keyword>
<sequence length="47" mass="5059">MDQPPTDIDGVKSPGSSSDFDTRNHDRQTGMEVAGIIYLVIVVSPIV</sequence>
<protein>
    <submittedName>
        <fullName evidence="1">Uncharacterized protein</fullName>
    </submittedName>
</protein>
<evidence type="ECO:0000313" key="2">
    <source>
        <dbReference type="Proteomes" id="UP001164250"/>
    </source>
</evidence>